<comment type="similarity">
    <text evidence="2 6">Belongs to the class-V pyridoxal-phosphate-dependent aminotransferase family.</text>
</comment>
<sequence>MADRGGATMQNPVFIPGPTNLPEFLRKAVDMPTLDHRSSAFADLLHPAIAGVRQVIKTREAEVFLFPSTGTGGWETAISNVLSAGDAVLAARHGMFSQRWIDMCQRHGLAVEVVEAAWGAGLPADRYEEILTADKEHRIKAVLATHNETATGVVSDIAAVRRALDAAGHPALLLVDGVSSVGSMDFCFDDWGVDIAVTGSQKGFMLPPGLAIVVFSARAMQACATAKLARCFFDIRDMGRSNAAGLYPYTPPVGLIAGLRLAADSLLAEGLDVVFARHKRIADGVRAAAGAWGMPLCARSPDLYSQTVTTICTPPGFNATGIVTRAADVYQTAFGTGLGELAGKVFRFGHLGQLSDMAALSGLAVLEMCMADLGLPVRLGSGVAAAQEVYRTTAVQPMKQAA</sequence>
<evidence type="ECO:0000313" key="10">
    <source>
        <dbReference type="Proteomes" id="UP001198571"/>
    </source>
</evidence>
<reference evidence="9 10" key="1">
    <citation type="submission" date="2020-07" db="EMBL/GenBank/DDBJ databases">
        <title>Pseudogemmobacter sp. nov., isolated from poultry manure in Taiwan.</title>
        <authorList>
            <person name="Lin S.-Y."/>
            <person name="Tang Y.-S."/>
            <person name="Young C.-C."/>
        </authorList>
    </citation>
    <scope>NUCLEOTIDE SEQUENCE [LARGE SCALE GENOMIC DNA]</scope>
    <source>
        <strain evidence="9 10">CC-YST710</strain>
    </source>
</reference>
<protein>
    <submittedName>
        <fullName evidence="9">Aminotransferase class V-fold PLP-dependent enzyme</fullName>
    </submittedName>
</protein>
<evidence type="ECO:0000256" key="2">
    <source>
        <dbReference type="ARBA" id="ARBA00009236"/>
    </source>
</evidence>
<dbReference type="InterPro" id="IPR024169">
    <property type="entry name" value="SP_NH2Trfase/AEP_transaminase"/>
</dbReference>
<feature type="domain" description="Aminotransferase class V" evidence="8">
    <location>
        <begin position="35"/>
        <end position="283"/>
    </location>
</feature>
<dbReference type="Proteomes" id="UP001198571">
    <property type="component" value="Unassembled WGS sequence"/>
</dbReference>
<evidence type="ECO:0000256" key="3">
    <source>
        <dbReference type="ARBA" id="ARBA00022576"/>
    </source>
</evidence>
<accession>A0ABS8CPG0</accession>
<dbReference type="GO" id="GO:0008483">
    <property type="term" value="F:transaminase activity"/>
    <property type="evidence" value="ECO:0007669"/>
    <property type="project" value="UniProtKB-KW"/>
</dbReference>
<dbReference type="InterPro" id="IPR015422">
    <property type="entry name" value="PyrdxlP-dep_Trfase_small"/>
</dbReference>
<dbReference type="SUPFAM" id="SSF53383">
    <property type="entry name" value="PLP-dependent transferases"/>
    <property type="match status" value="1"/>
</dbReference>
<comment type="caution">
    <text evidence="9">The sequence shown here is derived from an EMBL/GenBank/DDBJ whole genome shotgun (WGS) entry which is preliminary data.</text>
</comment>
<dbReference type="NCBIfam" id="NF045640">
    <property type="entry name" value="AspGlyoxATaseBhcA"/>
    <property type="match status" value="1"/>
</dbReference>
<keyword evidence="5" id="KW-0663">Pyridoxal phosphate</keyword>
<evidence type="ECO:0000256" key="4">
    <source>
        <dbReference type="ARBA" id="ARBA00022679"/>
    </source>
</evidence>
<dbReference type="PANTHER" id="PTHR21152:SF24">
    <property type="entry name" value="ALANINE--GLYOXYLATE AMINOTRANSFERASE 1"/>
    <property type="match status" value="1"/>
</dbReference>
<evidence type="ECO:0000256" key="7">
    <source>
        <dbReference type="RuleBase" id="RU004504"/>
    </source>
</evidence>
<dbReference type="Gene3D" id="3.40.640.10">
    <property type="entry name" value="Type I PLP-dependent aspartate aminotransferase-like (Major domain)"/>
    <property type="match status" value="1"/>
</dbReference>
<gene>
    <name evidence="9" type="ORF">H0485_14825</name>
</gene>
<evidence type="ECO:0000256" key="1">
    <source>
        <dbReference type="ARBA" id="ARBA00001933"/>
    </source>
</evidence>
<evidence type="ECO:0000313" key="9">
    <source>
        <dbReference type="EMBL" id="MCB5411264.1"/>
    </source>
</evidence>
<dbReference type="EMBL" id="JACDXX010000014">
    <property type="protein sequence ID" value="MCB5411264.1"/>
    <property type="molecule type" value="Genomic_DNA"/>
</dbReference>
<dbReference type="InterPro" id="IPR054863">
    <property type="entry name" value="AspGlyoxATase"/>
</dbReference>
<organism evidence="9 10">
    <name type="scientific">Pseudogemmobacter faecipullorum</name>
    <dbReference type="NCBI Taxonomy" id="2755041"/>
    <lineage>
        <taxon>Bacteria</taxon>
        <taxon>Pseudomonadati</taxon>
        <taxon>Pseudomonadota</taxon>
        <taxon>Alphaproteobacteria</taxon>
        <taxon>Rhodobacterales</taxon>
        <taxon>Paracoccaceae</taxon>
        <taxon>Pseudogemmobacter</taxon>
    </lineage>
</organism>
<dbReference type="PANTHER" id="PTHR21152">
    <property type="entry name" value="AMINOTRANSFERASE CLASS V"/>
    <property type="match status" value="1"/>
</dbReference>
<comment type="cofactor">
    <cofactor evidence="1 7">
        <name>pyridoxal 5'-phosphate</name>
        <dbReference type="ChEBI" id="CHEBI:597326"/>
    </cofactor>
</comment>
<evidence type="ECO:0000259" key="8">
    <source>
        <dbReference type="Pfam" id="PF00266"/>
    </source>
</evidence>
<dbReference type="InterPro" id="IPR020578">
    <property type="entry name" value="Aminotrans_V_PyrdxlP_BS"/>
</dbReference>
<dbReference type="PROSITE" id="PS00595">
    <property type="entry name" value="AA_TRANSFER_CLASS_5"/>
    <property type="match status" value="1"/>
</dbReference>
<evidence type="ECO:0000256" key="5">
    <source>
        <dbReference type="ARBA" id="ARBA00022898"/>
    </source>
</evidence>
<name>A0ABS8CPG0_9RHOB</name>
<dbReference type="InterPro" id="IPR000192">
    <property type="entry name" value="Aminotrans_V_dom"/>
</dbReference>
<dbReference type="Gene3D" id="3.90.1150.10">
    <property type="entry name" value="Aspartate Aminotransferase, domain 1"/>
    <property type="match status" value="1"/>
</dbReference>
<proteinExistence type="inferred from homology"/>
<keyword evidence="10" id="KW-1185">Reference proteome</keyword>
<keyword evidence="3 9" id="KW-0032">Aminotransferase</keyword>
<keyword evidence="4" id="KW-0808">Transferase</keyword>
<dbReference type="InterPro" id="IPR015421">
    <property type="entry name" value="PyrdxlP-dep_Trfase_major"/>
</dbReference>
<dbReference type="PIRSF" id="PIRSF000524">
    <property type="entry name" value="SPT"/>
    <property type="match status" value="1"/>
</dbReference>
<dbReference type="InterPro" id="IPR015424">
    <property type="entry name" value="PyrdxlP-dep_Trfase"/>
</dbReference>
<dbReference type="Pfam" id="PF00266">
    <property type="entry name" value="Aminotran_5"/>
    <property type="match status" value="1"/>
</dbReference>
<evidence type="ECO:0000256" key="6">
    <source>
        <dbReference type="RuleBase" id="RU004075"/>
    </source>
</evidence>